<feature type="transmembrane region" description="Helical" evidence="1">
    <location>
        <begin position="102"/>
        <end position="122"/>
    </location>
</feature>
<dbReference type="InterPro" id="IPR052173">
    <property type="entry name" value="Beta-lactam_resp_regulator"/>
</dbReference>
<feature type="transmembrane region" description="Helical" evidence="1">
    <location>
        <begin position="270"/>
        <end position="289"/>
    </location>
</feature>
<proteinExistence type="predicted"/>
<evidence type="ECO:0000256" key="1">
    <source>
        <dbReference type="SAM" id="Phobius"/>
    </source>
</evidence>
<gene>
    <name evidence="3" type="ORF">GCM10023149_51430</name>
</gene>
<dbReference type="PANTHER" id="PTHR34978:SF3">
    <property type="entry name" value="SLR0241 PROTEIN"/>
    <property type="match status" value="1"/>
</dbReference>
<keyword evidence="1" id="KW-0812">Transmembrane</keyword>
<evidence type="ECO:0000259" key="2">
    <source>
        <dbReference type="Pfam" id="PF05569"/>
    </source>
</evidence>
<feature type="transmembrane region" description="Helical" evidence="1">
    <location>
        <begin position="6"/>
        <end position="24"/>
    </location>
</feature>
<dbReference type="Pfam" id="PF05569">
    <property type="entry name" value="Peptidase_M56"/>
    <property type="match status" value="1"/>
</dbReference>
<keyword evidence="1" id="KW-0472">Membrane</keyword>
<feature type="transmembrane region" description="Helical" evidence="1">
    <location>
        <begin position="36"/>
        <end position="58"/>
    </location>
</feature>
<comment type="caution">
    <text evidence="3">The sequence shown here is derived from an EMBL/GenBank/DDBJ whole genome shotgun (WGS) entry which is preliminary data.</text>
</comment>
<reference evidence="4" key="1">
    <citation type="journal article" date="2019" name="Int. J. Syst. Evol. Microbiol.">
        <title>The Global Catalogue of Microorganisms (GCM) 10K type strain sequencing project: providing services to taxonomists for standard genome sequencing and annotation.</title>
        <authorList>
            <consortium name="The Broad Institute Genomics Platform"/>
            <consortium name="The Broad Institute Genome Sequencing Center for Infectious Disease"/>
            <person name="Wu L."/>
            <person name="Ma J."/>
        </authorList>
    </citation>
    <scope>NUCLEOTIDE SEQUENCE [LARGE SCALE GENOMIC DNA]</scope>
    <source>
        <strain evidence="4">JCM 17705</strain>
    </source>
</reference>
<dbReference type="EMBL" id="BAABFT010000025">
    <property type="protein sequence ID" value="GAA4340205.1"/>
    <property type="molecule type" value="Genomic_DNA"/>
</dbReference>
<feature type="domain" description="Peptidase M56" evidence="2">
    <location>
        <begin position="157"/>
        <end position="259"/>
    </location>
</feature>
<dbReference type="Proteomes" id="UP001500582">
    <property type="component" value="Unassembled WGS sequence"/>
</dbReference>
<dbReference type="PANTHER" id="PTHR34978">
    <property type="entry name" value="POSSIBLE SENSOR-TRANSDUCER PROTEIN BLAR"/>
    <property type="match status" value="1"/>
</dbReference>
<organism evidence="3 4">
    <name type="scientific">Mucilaginibacter gynuensis</name>
    <dbReference type="NCBI Taxonomy" id="1302236"/>
    <lineage>
        <taxon>Bacteria</taxon>
        <taxon>Pseudomonadati</taxon>
        <taxon>Bacteroidota</taxon>
        <taxon>Sphingobacteriia</taxon>
        <taxon>Sphingobacteriales</taxon>
        <taxon>Sphingobacteriaceae</taxon>
        <taxon>Mucilaginibacter</taxon>
    </lineage>
</organism>
<accession>A0ABP8HJG6</accession>
<evidence type="ECO:0000313" key="3">
    <source>
        <dbReference type="EMBL" id="GAA4340205.1"/>
    </source>
</evidence>
<dbReference type="InterPro" id="IPR008756">
    <property type="entry name" value="Peptidase_M56"/>
</dbReference>
<keyword evidence="1" id="KW-1133">Transmembrane helix</keyword>
<evidence type="ECO:0000313" key="4">
    <source>
        <dbReference type="Proteomes" id="UP001500582"/>
    </source>
</evidence>
<protein>
    <recommendedName>
        <fullName evidence="2">Peptidase M56 domain-containing protein</fullName>
    </recommendedName>
</protein>
<dbReference type="RefSeq" id="WP_345214098.1">
    <property type="nucleotide sequence ID" value="NZ_BAABFT010000025.1"/>
</dbReference>
<keyword evidence="4" id="KW-1185">Reference proteome</keyword>
<name>A0ABP8HJG6_9SPHI</name>
<sequence length="725" mass="81506">MKTLIYLLQVSACTGLFYLFYFLCLRRLTFFTLNRWYLIGSLALSFVIPALSIPVSAVPEVIVQQPIMQQYVTPQVQQQITVTAPVAAEEGINWMEWIKMGYYAAAIASMAQLLITLVVFAIRTRGEKLMQIGNVKVLKSRGKGTNSSFMNIVFLNDDELNADEIKQILAHEMLHVRLFHSADRLLVRLVQIILWFNPFVYAYIRSIEENHEFEVDQIAARDADKGMYANLLLRLSIADNNLLYHSFSKVPLKMRISMLFNKPSSNMKKLIYVLMLPVAVVSCLAFANFKTDNGKQQQQRISAVGKLDKLGPHPLVIIQGKEYSDELLYTISGSCISSSSITAAGKDTKYGAKGKDGVVEIRTNGKIVKMTAIEKGNLIKEAAVPEGQFYTRLRLKNNDGTEFDKVIFHMPSGGGMSNDLQTGEIPAYVVDNKLYTEADMAKIEEIVKANAIKNFGTGNVSYKSTDLKVDLKGYNNFFYFTTDTTKYRQKVKRSSAYLKSTAETEVFKNSAEFKQKTAASNLVLGKAQQYKVTGQYDSVGPHGKASGYKLTTGGYEYTMRTQYGQEKQLKGELKIGDMITLTAFSTVTGKGKPVDIQPASIVKNGEKIFQLVEADKIPQYPFLYEVNKVRFTDGQVTAIQKYPNGKWKSAVVEVVNGYKIKFNIKPNAPTFDGIEQGDHVRFRFVNEVKTGAKEYTVNNWVSLSSDIKNYGIKNPDVFYKFYEKA</sequence>